<evidence type="ECO:0000313" key="1">
    <source>
        <dbReference type="EMBL" id="RNA25332.1"/>
    </source>
</evidence>
<evidence type="ECO:0000313" key="2">
    <source>
        <dbReference type="Proteomes" id="UP000276133"/>
    </source>
</evidence>
<dbReference type="EMBL" id="REGN01002939">
    <property type="protein sequence ID" value="RNA25332.1"/>
    <property type="molecule type" value="Genomic_DNA"/>
</dbReference>
<dbReference type="AlphaFoldDB" id="A0A3M7RP50"/>
<gene>
    <name evidence="1" type="ORF">BpHYR1_025040</name>
</gene>
<accession>A0A3M7RP50</accession>
<protein>
    <submittedName>
        <fullName evidence="1">Uncharacterized protein</fullName>
    </submittedName>
</protein>
<keyword evidence="2" id="KW-1185">Reference proteome</keyword>
<name>A0A3M7RP50_BRAPC</name>
<proteinExistence type="predicted"/>
<sequence length="61" mass="6756">MLCHSGKKDADEDGCSRPDLAVAVEAACWLGLATRLSTLTRRNSMSFSLSYMSCWFCTITF</sequence>
<comment type="caution">
    <text evidence="1">The sequence shown here is derived from an EMBL/GenBank/DDBJ whole genome shotgun (WGS) entry which is preliminary data.</text>
</comment>
<organism evidence="1 2">
    <name type="scientific">Brachionus plicatilis</name>
    <name type="common">Marine rotifer</name>
    <name type="synonym">Brachionus muelleri</name>
    <dbReference type="NCBI Taxonomy" id="10195"/>
    <lineage>
        <taxon>Eukaryota</taxon>
        <taxon>Metazoa</taxon>
        <taxon>Spiralia</taxon>
        <taxon>Gnathifera</taxon>
        <taxon>Rotifera</taxon>
        <taxon>Eurotatoria</taxon>
        <taxon>Monogononta</taxon>
        <taxon>Pseudotrocha</taxon>
        <taxon>Ploima</taxon>
        <taxon>Brachionidae</taxon>
        <taxon>Brachionus</taxon>
    </lineage>
</organism>
<reference evidence="1 2" key="1">
    <citation type="journal article" date="2018" name="Sci. Rep.">
        <title>Genomic signatures of local adaptation to the degree of environmental predictability in rotifers.</title>
        <authorList>
            <person name="Franch-Gras L."/>
            <person name="Hahn C."/>
            <person name="Garcia-Roger E.M."/>
            <person name="Carmona M.J."/>
            <person name="Serra M."/>
            <person name="Gomez A."/>
        </authorList>
    </citation>
    <scope>NUCLEOTIDE SEQUENCE [LARGE SCALE GENOMIC DNA]</scope>
    <source>
        <strain evidence="1">HYR1</strain>
    </source>
</reference>
<dbReference type="Proteomes" id="UP000276133">
    <property type="component" value="Unassembled WGS sequence"/>
</dbReference>